<dbReference type="EMBL" id="BTPU01000007">
    <property type="protein sequence ID" value="GMQ61299.1"/>
    <property type="molecule type" value="Genomic_DNA"/>
</dbReference>
<reference evidence="1" key="1">
    <citation type="submission" date="2023-09" db="EMBL/GenBank/DDBJ databases">
        <title>Vallitalea sediminicola and Vallitalea maricola sp. nov., anaerobic bacteria isolated from marine sediment.</title>
        <authorList>
            <person name="Hirano S."/>
            <person name="Maeda A."/>
            <person name="Terahara T."/>
            <person name="Mori K."/>
            <person name="Hamada M."/>
            <person name="Matsumoto R."/>
            <person name="Kobayashi T."/>
        </authorList>
    </citation>
    <scope>NUCLEOTIDE SEQUENCE</scope>
    <source>
        <strain evidence="1">AN17-2</strain>
    </source>
</reference>
<sequence>MPFIFRQGLKRKEDNADKNIKIKKSNNNDIKGDNDTLQDKKVQVIVNCSLNEKNENELRKLGTVKYKLPMIDSYVLELPEKYVGELNGIQGVETVENDAQITAQMDIARQTINNIWADDRGVSGKGIGIAVVDTGVYPHNDLVKKKNKIVGFKDFVGKKEFPYDDNGHGTHVAGIICGDGYESNGKYKGVAVDSNIIGVKVLNKKGSGNISDVLAGIQWILDNKKRFNIRIVNLSVGMKDIEGEKSALVRGVNAAWDSGLIVVTAAGNNGPEESTITTPGISRKVITVGSSDDAETVKIMEDLISDYSGRGPTKECIKKPDVVAPGSNIIACSTDKAYSPKDKYYPTKDIGYTKKSGTSMATPMVSGCISLLLSKHPELTGKDIKLKLKESTIDLGFSQAHQGWGLIDVKKLLE</sequence>
<protein>
    <submittedName>
        <fullName evidence="1">Uncharacterized protein</fullName>
    </submittedName>
</protein>
<accession>A0ACB5UFJ0</accession>
<keyword evidence="2" id="KW-1185">Reference proteome</keyword>
<dbReference type="Proteomes" id="UP001374599">
    <property type="component" value="Unassembled WGS sequence"/>
</dbReference>
<organism evidence="1 2">
    <name type="scientific">Vallitalea maricola</name>
    <dbReference type="NCBI Taxonomy" id="3074433"/>
    <lineage>
        <taxon>Bacteria</taxon>
        <taxon>Bacillati</taxon>
        <taxon>Bacillota</taxon>
        <taxon>Clostridia</taxon>
        <taxon>Lachnospirales</taxon>
        <taxon>Vallitaleaceae</taxon>
        <taxon>Vallitalea</taxon>
    </lineage>
</organism>
<comment type="caution">
    <text evidence="1">The sequence shown here is derived from an EMBL/GenBank/DDBJ whole genome shotgun (WGS) entry which is preliminary data.</text>
</comment>
<name>A0ACB5UFJ0_9FIRM</name>
<evidence type="ECO:0000313" key="2">
    <source>
        <dbReference type="Proteomes" id="UP001374599"/>
    </source>
</evidence>
<evidence type="ECO:0000313" key="1">
    <source>
        <dbReference type="EMBL" id="GMQ61299.1"/>
    </source>
</evidence>
<proteinExistence type="predicted"/>
<gene>
    <name evidence="1" type="ORF">AN2V17_05270</name>
</gene>